<proteinExistence type="predicted"/>
<dbReference type="GO" id="GO:0000976">
    <property type="term" value="F:transcription cis-regulatory region binding"/>
    <property type="evidence" value="ECO:0007669"/>
    <property type="project" value="TreeGrafter"/>
</dbReference>
<dbReference type="InterPro" id="IPR052327">
    <property type="entry name" value="Activin_resp_transcr_regulator"/>
</dbReference>
<dbReference type="PANTHER" id="PTHR47316">
    <property type="entry name" value="FORKHEAD BOX PROTEIN H1"/>
    <property type="match status" value="1"/>
</dbReference>
<dbReference type="AlphaFoldDB" id="A0A811ZEY8"/>
<comment type="caution">
    <text evidence="2">The sequence shown here is derived from an EMBL/GenBank/DDBJ whole genome shotgun (WGS) entry which is preliminary data.</text>
</comment>
<dbReference type="PANTHER" id="PTHR47316:SF1">
    <property type="entry name" value="FORKHEAD BOX PROTEIN H1"/>
    <property type="match status" value="1"/>
</dbReference>
<evidence type="ECO:0000256" key="1">
    <source>
        <dbReference type="SAM" id="MobiDB-lite"/>
    </source>
</evidence>
<gene>
    <name evidence="2" type="ORF">NYPRO_LOCUS20051</name>
</gene>
<dbReference type="EMBL" id="CAJHUB010000763">
    <property type="protein sequence ID" value="CAD7687258.1"/>
    <property type="molecule type" value="Genomic_DNA"/>
</dbReference>
<organism evidence="2 3">
    <name type="scientific">Nyctereutes procyonoides</name>
    <name type="common">Raccoon dog</name>
    <name type="synonym">Canis procyonoides</name>
    <dbReference type="NCBI Taxonomy" id="34880"/>
    <lineage>
        <taxon>Eukaryota</taxon>
        <taxon>Metazoa</taxon>
        <taxon>Chordata</taxon>
        <taxon>Craniata</taxon>
        <taxon>Vertebrata</taxon>
        <taxon>Euteleostomi</taxon>
        <taxon>Mammalia</taxon>
        <taxon>Eutheria</taxon>
        <taxon>Laurasiatheria</taxon>
        <taxon>Carnivora</taxon>
        <taxon>Caniformia</taxon>
        <taxon>Canidae</taxon>
        <taxon>Nyctereutes</taxon>
    </lineage>
</organism>
<accession>A0A811ZEY8</accession>
<keyword evidence="3" id="KW-1185">Reference proteome</keyword>
<feature type="region of interest" description="Disordered" evidence="1">
    <location>
        <begin position="106"/>
        <end position="134"/>
    </location>
</feature>
<dbReference type="GO" id="GO:0007179">
    <property type="term" value="P:transforming growth factor beta receptor signaling pathway"/>
    <property type="evidence" value="ECO:0007669"/>
    <property type="project" value="TreeGrafter"/>
</dbReference>
<evidence type="ECO:0000313" key="3">
    <source>
        <dbReference type="Proteomes" id="UP000645828"/>
    </source>
</evidence>
<dbReference type="GO" id="GO:0032444">
    <property type="term" value="C:activin responsive factor complex"/>
    <property type="evidence" value="ECO:0007669"/>
    <property type="project" value="TreeGrafter"/>
</dbReference>
<reference evidence="2" key="1">
    <citation type="submission" date="2020-12" db="EMBL/GenBank/DDBJ databases">
        <authorList>
            <consortium name="Molecular Ecology Group"/>
        </authorList>
    </citation>
    <scope>NUCLEOTIDE SEQUENCE</scope>
    <source>
        <strain evidence="2">TBG_1078</strain>
    </source>
</reference>
<dbReference type="Proteomes" id="UP000645828">
    <property type="component" value="Unassembled WGS sequence"/>
</dbReference>
<sequence length="249" mass="27610">MGTCSSPCPRLPRSELSSQLPKRRKKRYLWHNKPPYAYLARMALKDSTCYNLSSNGCFCEPDEPAEVLWLQNMALCWCWQSRDVRGDSAKDLGPHLLHRLWHKASAMRSQGKGTRSSPAPAGSGHSGEEVVPTAPLPSERPLWLPCPLPRPRRVEGETSWGPQTLRDCPVGITGPPFGQLLTSYLLIYIPNVVMPLVPLLPTLYPPVPTPSTSPAYWGVTLETYGVPLNKSIYDVWVSHSWDPAASTPG</sequence>
<evidence type="ECO:0000313" key="2">
    <source>
        <dbReference type="EMBL" id="CAD7687258.1"/>
    </source>
</evidence>
<dbReference type="GO" id="GO:0001228">
    <property type="term" value="F:DNA-binding transcription activator activity, RNA polymerase II-specific"/>
    <property type="evidence" value="ECO:0007669"/>
    <property type="project" value="TreeGrafter"/>
</dbReference>
<protein>
    <submittedName>
        <fullName evidence="2">(raccoon dog) hypothetical protein</fullName>
    </submittedName>
</protein>
<name>A0A811ZEY8_NYCPR</name>